<feature type="compositionally biased region" description="Acidic residues" evidence="1">
    <location>
        <begin position="66"/>
        <end position="86"/>
    </location>
</feature>
<proteinExistence type="predicted"/>
<evidence type="ECO:0000256" key="1">
    <source>
        <dbReference type="SAM" id="MobiDB-lite"/>
    </source>
</evidence>
<dbReference type="RefSeq" id="XP_002184965.1">
    <property type="nucleotide sequence ID" value="XM_002184929.1"/>
</dbReference>
<dbReference type="PaxDb" id="2850-Phatr50115"/>
<dbReference type="OrthoDB" id="331341at2759"/>
<sequence length="404" mass="45337">MSGIGRGDGKSHPRGFPSRGTVRFAEGTQGPSHSALTMVTRGGDDDDTKLEETTPRRKRPRHERPNEDEIDDVDEWNDTEEQEDDAPSVPTEHELLQAKQERRRKREKGGPELEGDEVSKEGRTSIDNSTSLASEGIEIEPFHMHQESSDGTGYFDGDTYVFRKVQEEDEEPDAWLESLSSRNDESEREQRGHQPLTKPQPDFEKSNMDDWPKESLYAKIIPLVSDTETVMQAIARYGHLLKRKHKTGANIGSNNANDESRKFAQSALNDLTGAANALLLKGNVDIYQKTRKELVCQLPPQLGRMKTATKQKALWEYMGNQDGAIHGPFTTEQMHGWIAQGYFVGPTAVQVRSVIEQPKETSLKDDLLSDLMDDDDDTAATPSALESVRGDWMQSDQVVFTSYT</sequence>
<dbReference type="Proteomes" id="UP000000759">
    <property type="component" value="Chromosome 27"/>
</dbReference>
<feature type="domain" description="GYF" evidence="2">
    <location>
        <begin position="312"/>
        <end position="369"/>
    </location>
</feature>
<organism evidence="3 4">
    <name type="scientific">Phaeodactylum tricornutum (strain CCAP 1055/1)</name>
    <dbReference type="NCBI Taxonomy" id="556484"/>
    <lineage>
        <taxon>Eukaryota</taxon>
        <taxon>Sar</taxon>
        <taxon>Stramenopiles</taxon>
        <taxon>Ochrophyta</taxon>
        <taxon>Bacillariophyta</taxon>
        <taxon>Bacillariophyceae</taxon>
        <taxon>Bacillariophycidae</taxon>
        <taxon>Naviculales</taxon>
        <taxon>Phaeodactylaceae</taxon>
        <taxon>Phaeodactylum</taxon>
    </lineage>
</organism>
<dbReference type="AlphaFoldDB" id="B7GD01"/>
<dbReference type="InterPro" id="IPR039905">
    <property type="entry name" value="CD2BP2/Lin1"/>
</dbReference>
<feature type="compositionally biased region" description="Basic and acidic residues" evidence="1">
    <location>
        <begin position="182"/>
        <end position="192"/>
    </location>
</feature>
<evidence type="ECO:0000259" key="2">
    <source>
        <dbReference type="PROSITE" id="PS50829"/>
    </source>
</evidence>
<dbReference type="SUPFAM" id="SSF55277">
    <property type="entry name" value="GYF domain"/>
    <property type="match status" value="1"/>
</dbReference>
<evidence type="ECO:0000313" key="3">
    <source>
        <dbReference type="EMBL" id="EEC43412.1"/>
    </source>
</evidence>
<evidence type="ECO:0000313" key="4">
    <source>
        <dbReference type="Proteomes" id="UP000000759"/>
    </source>
</evidence>
<dbReference type="SMART" id="SM00444">
    <property type="entry name" value="GYF"/>
    <property type="match status" value="1"/>
</dbReference>
<gene>
    <name evidence="3" type="ORF">PHATRDRAFT_50115</name>
</gene>
<accession>B7GD01</accession>
<dbReference type="InterPro" id="IPR003169">
    <property type="entry name" value="GYF"/>
</dbReference>
<name>B7GD01_PHATC</name>
<dbReference type="GO" id="GO:0005682">
    <property type="term" value="C:U5 snRNP"/>
    <property type="evidence" value="ECO:0007669"/>
    <property type="project" value="InterPro"/>
</dbReference>
<reference evidence="3 4" key="1">
    <citation type="journal article" date="2008" name="Nature">
        <title>The Phaeodactylum genome reveals the evolutionary history of diatom genomes.</title>
        <authorList>
            <person name="Bowler C."/>
            <person name="Allen A.E."/>
            <person name="Badger J.H."/>
            <person name="Grimwood J."/>
            <person name="Jabbari K."/>
            <person name="Kuo A."/>
            <person name="Maheswari U."/>
            <person name="Martens C."/>
            <person name="Maumus F."/>
            <person name="Otillar R.P."/>
            <person name="Rayko E."/>
            <person name="Salamov A."/>
            <person name="Vandepoele K."/>
            <person name="Beszteri B."/>
            <person name="Gruber A."/>
            <person name="Heijde M."/>
            <person name="Katinka M."/>
            <person name="Mock T."/>
            <person name="Valentin K."/>
            <person name="Verret F."/>
            <person name="Berges J.A."/>
            <person name="Brownlee C."/>
            <person name="Cadoret J.P."/>
            <person name="Chiovitti A."/>
            <person name="Choi C.J."/>
            <person name="Coesel S."/>
            <person name="De Martino A."/>
            <person name="Detter J.C."/>
            <person name="Durkin C."/>
            <person name="Falciatore A."/>
            <person name="Fournet J."/>
            <person name="Haruta M."/>
            <person name="Huysman M.J."/>
            <person name="Jenkins B.D."/>
            <person name="Jiroutova K."/>
            <person name="Jorgensen R.E."/>
            <person name="Joubert Y."/>
            <person name="Kaplan A."/>
            <person name="Kroger N."/>
            <person name="Kroth P.G."/>
            <person name="La Roche J."/>
            <person name="Lindquist E."/>
            <person name="Lommer M."/>
            <person name="Martin-Jezequel V."/>
            <person name="Lopez P.J."/>
            <person name="Lucas S."/>
            <person name="Mangogna M."/>
            <person name="McGinnis K."/>
            <person name="Medlin L.K."/>
            <person name="Montsant A."/>
            <person name="Oudot-Le Secq M.P."/>
            <person name="Napoli C."/>
            <person name="Obornik M."/>
            <person name="Parker M.S."/>
            <person name="Petit J.L."/>
            <person name="Porcel B.M."/>
            <person name="Poulsen N."/>
            <person name="Robison M."/>
            <person name="Rychlewski L."/>
            <person name="Rynearson T.A."/>
            <person name="Schmutz J."/>
            <person name="Shapiro H."/>
            <person name="Siaut M."/>
            <person name="Stanley M."/>
            <person name="Sussman M.R."/>
            <person name="Taylor A.R."/>
            <person name="Vardi A."/>
            <person name="von Dassow P."/>
            <person name="Vyverman W."/>
            <person name="Willis A."/>
            <person name="Wyrwicz L.S."/>
            <person name="Rokhsar D.S."/>
            <person name="Weissenbach J."/>
            <person name="Armbrust E.V."/>
            <person name="Green B.R."/>
            <person name="Van de Peer Y."/>
            <person name="Grigoriev I.V."/>
        </authorList>
    </citation>
    <scope>NUCLEOTIDE SEQUENCE [LARGE SCALE GENOMIC DNA]</scope>
    <source>
        <strain evidence="3 4">CCAP 1055/1</strain>
    </source>
</reference>
<dbReference type="InParanoid" id="B7GD01"/>
<dbReference type="Pfam" id="PF02213">
    <property type="entry name" value="GYF"/>
    <property type="match status" value="1"/>
</dbReference>
<dbReference type="KEGG" id="pti:PHATRDRAFT_50115"/>
<dbReference type="GeneID" id="7198917"/>
<dbReference type="Gene3D" id="3.30.1490.40">
    <property type="match status" value="1"/>
</dbReference>
<dbReference type="PANTHER" id="PTHR13138:SF3">
    <property type="entry name" value="CD2 ANTIGEN CYTOPLASMIC TAIL-BINDING PROTEIN 2"/>
    <property type="match status" value="1"/>
</dbReference>
<reference evidence="4" key="2">
    <citation type="submission" date="2008-08" db="EMBL/GenBank/DDBJ databases">
        <authorList>
            <consortium name="Diatom Consortium"/>
            <person name="Grigoriev I."/>
            <person name="Grimwood J."/>
            <person name="Kuo A."/>
            <person name="Otillar R.P."/>
            <person name="Salamov A."/>
            <person name="Detter J.C."/>
            <person name="Lindquist E."/>
            <person name="Shapiro H."/>
            <person name="Lucas S."/>
            <person name="Glavina del Rio T."/>
            <person name="Pitluck S."/>
            <person name="Rokhsar D."/>
            <person name="Bowler C."/>
        </authorList>
    </citation>
    <scope>GENOME REANNOTATION</scope>
    <source>
        <strain evidence="4">CCAP 1055/1</strain>
    </source>
</reference>
<dbReference type="PANTHER" id="PTHR13138">
    <property type="entry name" value="PROTEIN LIN1"/>
    <property type="match status" value="1"/>
</dbReference>
<keyword evidence="4" id="KW-1185">Reference proteome</keyword>
<dbReference type="InterPro" id="IPR035445">
    <property type="entry name" value="GYF-like_dom_sf"/>
</dbReference>
<feature type="compositionally biased region" description="Basic and acidic residues" evidence="1">
    <location>
        <begin position="91"/>
        <end position="100"/>
    </location>
</feature>
<protein>
    <recommendedName>
        <fullName evidence="2">GYF domain-containing protein</fullName>
    </recommendedName>
</protein>
<dbReference type="STRING" id="556484.B7GD01"/>
<feature type="region of interest" description="Disordered" evidence="1">
    <location>
        <begin position="1"/>
        <end position="131"/>
    </location>
</feature>
<dbReference type="HOGENOM" id="CLU_630872_0_0_1"/>
<feature type="region of interest" description="Disordered" evidence="1">
    <location>
        <begin position="180"/>
        <end position="209"/>
    </location>
</feature>
<dbReference type="eggNOG" id="ENOG502SFEN">
    <property type="taxonomic scope" value="Eukaryota"/>
</dbReference>
<dbReference type="EMBL" id="CM000629">
    <property type="protein sequence ID" value="EEC43412.1"/>
    <property type="molecule type" value="Genomic_DNA"/>
</dbReference>
<dbReference type="PROSITE" id="PS50829">
    <property type="entry name" value="GYF"/>
    <property type="match status" value="1"/>
</dbReference>